<keyword evidence="5" id="KW-0560">Oxidoreductase</keyword>
<dbReference type="InterPro" id="IPR006094">
    <property type="entry name" value="Oxid_FAD_bind_N"/>
</dbReference>
<protein>
    <recommendedName>
        <fullName evidence="6">FAD-binding PCMH-type domain-containing protein</fullName>
    </recommendedName>
</protein>
<dbReference type="InterPro" id="IPR016169">
    <property type="entry name" value="FAD-bd_PCMH_sub2"/>
</dbReference>
<comment type="similarity">
    <text evidence="2">Belongs to the oxygen-dependent FAD-linked oxidoreductase family.</text>
</comment>
<sequence length="473" mass="51552">MFSCLQSIQGDSNSSLTTPSLPAYDTQRLAFDRNFDYKPVAIYYPATVEDAVAAIKCAAAFNISIAPRSGGHSFEAYSVGGRDGSLVIDLAHFQQFSLDSATGIATVGAGTRLGPLYARLWKEGQYLIAAGTCPAVGIGGIALGGGVGMAARKHGATTHNIVGMTMVSAEGKILEVSASSNSDLFWALRGAGGGSFGLVTEFQIRAFKAPPVATTLRLFYPVENSREVIHAFTTWASTVSADDLYAAIIVSNDFVLVYSSYFGTKVQALDVLEPVFRVVGEPTRKTIHEGSWYEAVAIASHGVNVEHPDLSQYRYHRGRALVYRKPLSVAEIEVVHKYLHVLPRPKGSTETYITIELWGGKINRPDASPAAFDYHRGVLYSIQFGVSWDDPSGQPGVDCVECIEWSAEFAREMQAVYSSGPRLESYQNYMDRDLPEALDAYYGPYLPRLKNIKRRIDPTNVFSFPQSIPLPAT</sequence>
<evidence type="ECO:0000256" key="2">
    <source>
        <dbReference type="ARBA" id="ARBA00005466"/>
    </source>
</evidence>
<evidence type="ECO:0000259" key="6">
    <source>
        <dbReference type="PROSITE" id="PS51387"/>
    </source>
</evidence>
<dbReference type="GO" id="GO:0071949">
    <property type="term" value="F:FAD binding"/>
    <property type="evidence" value="ECO:0007669"/>
    <property type="project" value="InterPro"/>
</dbReference>
<dbReference type="PANTHER" id="PTHR42973:SF39">
    <property type="entry name" value="FAD-BINDING PCMH-TYPE DOMAIN-CONTAINING PROTEIN"/>
    <property type="match status" value="1"/>
</dbReference>
<feature type="domain" description="FAD-binding PCMH-type" evidence="6">
    <location>
        <begin position="35"/>
        <end position="209"/>
    </location>
</feature>
<dbReference type="EMBL" id="JAAAJB010000095">
    <property type="protein sequence ID" value="KAG0266389.1"/>
    <property type="molecule type" value="Genomic_DNA"/>
</dbReference>
<evidence type="ECO:0000256" key="1">
    <source>
        <dbReference type="ARBA" id="ARBA00001974"/>
    </source>
</evidence>
<dbReference type="AlphaFoldDB" id="A0A9P6QIM0"/>
<keyword evidence="8" id="KW-1185">Reference proteome</keyword>
<dbReference type="InterPro" id="IPR036318">
    <property type="entry name" value="FAD-bd_PCMH-like_sf"/>
</dbReference>
<evidence type="ECO:0000256" key="4">
    <source>
        <dbReference type="ARBA" id="ARBA00022827"/>
    </source>
</evidence>
<dbReference type="Pfam" id="PF08031">
    <property type="entry name" value="BBE"/>
    <property type="match status" value="1"/>
</dbReference>
<name>A0A9P6QIM0_9FUNG</name>
<evidence type="ECO:0000256" key="3">
    <source>
        <dbReference type="ARBA" id="ARBA00022630"/>
    </source>
</evidence>
<dbReference type="Pfam" id="PF01565">
    <property type="entry name" value="FAD_binding_4"/>
    <property type="match status" value="1"/>
</dbReference>
<dbReference type="PANTHER" id="PTHR42973">
    <property type="entry name" value="BINDING OXIDOREDUCTASE, PUTATIVE (AFU_ORTHOLOGUE AFUA_1G17690)-RELATED"/>
    <property type="match status" value="1"/>
</dbReference>
<dbReference type="GO" id="GO:0016491">
    <property type="term" value="F:oxidoreductase activity"/>
    <property type="evidence" value="ECO:0007669"/>
    <property type="project" value="UniProtKB-KW"/>
</dbReference>
<dbReference type="InterPro" id="IPR050416">
    <property type="entry name" value="FAD-linked_Oxidoreductase"/>
</dbReference>
<reference evidence="7" key="1">
    <citation type="journal article" date="2020" name="Fungal Divers.">
        <title>Resolving the Mortierellaceae phylogeny through synthesis of multi-gene phylogenetics and phylogenomics.</title>
        <authorList>
            <person name="Vandepol N."/>
            <person name="Liber J."/>
            <person name="Desiro A."/>
            <person name="Na H."/>
            <person name="Kennedy M."/>
            <person name="Barry K."/>
            <person name="Grigoriev I.V."/>
            <person name="Miller A.N."/>
            <person name="O'Donnell K."/>
            <person name="Stajich J.E."/>
            <person name="Bonito G."/>
        </authorList>
    </citation>
    <scope>NUCLEOTIDE SEQUENCE</scope>
    <source>
        <strain evidence="7">BC1065</strain>
    </source>
</reference>
<evidence type="ECO:0000313" key="8">
    <source>
        <dbReference type="Proteomes" id="UP000807716"/>
    </source>
</evidence>
<accession>A0A9P6QIM0</accession>
<dbReference type="Gene3D" id="3.40.462.20">
    <property type="match status" value="1"/>
</dbReference>
<dbReference type="InterPro" id="IPR016166">
    <property type="entry name" value="FAD-bd_PCMH"/>
</dbReference>
<comment type="caution">
    <text evidence="7">The sequence shown here is derived from an EMBL/GenBank/DDBJ whole genome shotgun (WGS) entry which is preliminary data.</text>
</comment>
<organism evidence="7 8">
    <name type="scientific">Actinomortierella ambigua</name>
    <dbReference type="NCBI Taxonomy" id="1343610"/>
    <lineage>
        <taxon>Eukaryota</taxon>
        <taxon>Fungi</taxon>
        <taxon>Fungi incertae sedis</taxon>
        <taxon>Mucoromycota</taxon>
        <taxon>Mortierellomycotina</taxon>
        <taxon>Mortierellomycetes</taxon>
        <taxon>Mortierellales</taxon>
        <taxon>Mortierellaceae</taxon>
        <taxon>Actinomortierella</taxon>
    </lineage>
</organism>
<evidence type="ECO:0000313" key="7">
    <source>
        <dbReference type="EMBL" id="KAG0266389.1"/>
    </source>
</evidence>
<keyword evidence="4" id="KW-0274">FAD</keyword>
<proteinExistence type="inferred from homology"/>
<dbReference type="OrthoDB" id="415825at2759"/>
<dbReference type="Gene3D" id="3.30.465.10">
    <property type="match status" value="1"/>
</dbReference>
<dbReference type="PROSITE" id="PS51387">
    <property type="entry name" value="FAD_PCMH"/>
    <property type="match status" value="1"/>
</dbReference>
<dbReference type="Proteomes" id="UP000807716">
    <property type="component" value="Unassembled WGS sequence"/>
</dbReference>
<keyword evidence="3" id="KW-0285">Flavoprotein</keyword>
<gene>
    <name evidence="7" type="ORF">DFQ27_009830</name>
</gene>
<comment type="cofactor">
    <cofactor evidence="1">
        <name>FAD</name>
        <dbReference type="ChEBI" id="CHEBI:57692"/>
    </cofactor>
</comment>
<dbReference type="InterPro" id="IPR012951">
    <property type="entry name" value="BBE"/>
</dbReference>
<evidence type="ECO:0000256" key="5">
    <source>
        <dbReference type="ARBA" id="ARBA00023002"/>
    </source>
</evidence>
<dbReference type="SUPFAM" id="SSF56176">
    <property type="entry name" value="FAD-binding/transporter-associated domain-like"/>
    <property type="match status" value="1"/>
</dbReference>